<evidence type="ECO:0000256" key="3">
    <source>
        <dbReference type="ARBA" id="ARBA00022448"/>
    </source>
</evidence>
<evidence type="ECO:0000259" key="9">
    <source>
        <dbReference type="Pfam" id="PF16916"/>
    </source>
</evidence>
<dbReference type="Gene3D" id="1.20.1510.10">
    <property type="entry name" value="Cation efflux protein transmembrane domain"/>
    <property type="match status" value="1"/>
</dbReference>
<evidence type="ECO:0000256" key="7">
    <source>
        <dbReference type="SAM" id="Phobius"/>
    </source>
</evidence>
<comment type="subcellular location">
    <subcellularLocation>
        <location evidence="1">Membrane</location>
        <topology evidence="1">Multi-pass membrane protein</topology>
    </subcellularLocation>
</comment>
<reference evidence="10" key="1">
    <citation type="submission" date="2020-10" db="EMBL/GenBank/DDBJ databases">
        <authorList>
            <person name="Gilroy R."/>
        </authorList>
    </citation>
    <scope>NUCLEOTIDE SEQUENCE</scope>
    <source>
        <strain evidence="10">18911</strain>
    </source>
</reference>
<comment type="similarity">
    <text evidence="2">Belongs to the cation diffusion facilitator (CDF) transporter (TC 2.A.4) family.</text>
</comment>
<protein>
    <submittedName>
        <fullName evidence="10">Cation transporter</fullName>
    </submittedName>
</protein>
<feature type="domain" description="Cation efflux protein transmembrane" evidence="8">
    <location>
        <begin position="34"/>
        <end position="228"/>
    </location>
</feature>
<evidence type="ECO:0000256" key="2">
    <source>
        <dbReference type="ARBA" id="ARBA00008114"/>
    </source>
</evidence>
<dbReference type="GO" id="GO:0008324">
    <property type="term" value="F:monoatomic cation transmembrane transporter activity"/>
    <property type="evidence" value="ECO:0007669"/>
    <property type="project" value="InterPro"/>
</dbReference>
<dbReference type="InterPro" id="IPR027470">
    <property type="entry name" value="Cation_efflux_CTD"/>
</dbReference>
<name>A0A9D1MIB4_9FIRM</name>
<evidence type="ECO:0000256" key="5">
    <source>
        <dbReference type="ARBA" id="ARBA00022989"/>
    </source>
</evidence>
<proteinExistence type="inferred from homology"/>
<keyword evidence="6 7" id="KW-0472">Membrane</keyword>
<evidence type="ECO:0000259" key="8">
    <source>
        <dbReference type="Pfam" id="PF01545"/>
    </source>
</evidence>
<feature type="transmembrane region" description="Helical" evidence="7">
    <location>
        <begin position="198"/>
        <end position="220"/>
    </location>
</feature>
<evidence type="ECO:0000313" key="11">
    <source>
        <dbReference type="Proteomes" id="UP000824094"/>
    </source>
</evidence>
<evidence type="ECO:0000256" key="4">
    <source>
        <dbReference type="ARBA" id="ARBA00022692"/>
    </source>
</evidence>
<sequence>MKIFDPLKKAFIKNYKNTNDPDVRFRYGVTAGIFGIVTNAVLFVMKVVVGLMSRSISVIADAVNNLSDAGSSGVTLIGFKLSNRPADKEHPFGHARYEYITGLVVAFIILIIGGSLLKSSIEKLIEPTAIEASVWTAVILAVSILLKSIQGLLYRDFGKSISSTSLYASATDSRNDVISTTLVLASTIGAIFRPDVFVIVDAAVGLAVSLFILISGIKLVKETIDPLLGGKPDKELVDHIIKKVSSYPGILGVHDLMVHNYGPAKSFASLHAEVDAGRNVMESHDLIDNIERDFHSEGIFMVIHMDPVITDDPELNEMKQSVTDLIDKRYDGKIKLHDFRLVKGVTHTNVLFDAVVPFEMKVTAKELADYISANIPKTDKIYYFVINIDRAYD</sequence>
<dbReference type="Pfam" id="PF16916">
    <property type="entry name" value="ZT_dimer"/>
    <property type="match status" value="1"/>
</dbReference>
<dbReference type="Pfam" id="PF01545">
    <property type="entry name" value="Cation_efflux"/>
    <property type="match status" value="1"/>
</dbReference>
<organism evidence="10 11">
    <name type="scientific">Candidatus Stercoripulliclostridium merdigallinarum</name>
    <dbReference type="NCBI Taxonomy" id="2840951"/>
    <lineage>
        <taxon>Bacteria</taxon>
        <taxon>Bacillati</taxon>
        <taxon>Bacillota</taxon>
        <taxon>Clostridia</taxon>
        <taxon>Eubacteriales</taxon>
        <taxon>Candidatus Stercoripulliclostridium</taxon>
    </lineage>
</organism>
<evidence type="ECO:0000256" key="1">
    <source>
        <dbReference type="ARBA" id="ARBA00004141"/>
    </source>
</evidence>
<feature type="transmembrane region" description="Helical" evidence="7">
    <location>
        <begin position="132"/>
        <end position="154"/>
    </location>
</feature>
<dbReference type="EMBL" id="DVNF01000162">
    <property type="protein sequence ID" value="HIU60842.1"/>
    <property type="molecule type" value="Genomic_DNA"/>
</dbReference>
<keyword evidence="3" id="KW-0813">Transport</keyword>
<feature type="domain" description="Cation efflux protein cytoplasmic" evidence="9">
    <location>
        <begin position="232"/>
        <end position="307"/>
    </location>
</feature>
<keyword evidence="5 7" id="KW-1133">Transmembrane helix</keyword>
<feature type="transmembrane region" description="Helical" evidence="7">
    <location>
        <begin position="97"/>
        <end position="117"/>
    </location>
</feature>
<accession>A0A9D1MIB4</accession>
<dbReference type="NCBIfam" id="TIGR01297">
    <property type="entry name" value="CDF"/>
    <property type="match status" value="1"/>
</dbReference>
<dbReference type="InterPro" id="IPR036837">
    <property type="entry name" value="Cation_efflux_CTD_sf"/>
</dbReference>
<dbReference type="Gene3D" id="3.30.70.1350">
    <property type="entry name" value="Cation efflux protein, cytoplasmic domain"/>
    <property type="match status" value="1"/>
</dbReference>
<dbReference type="FunFam" id="1.20.1510.10:FF:000006">
    <property type="entry name" value="Divalent cation efflux transporter"/>
    <property type="match status" value="1"/>
</dbReference>
<dbReference type="GO" id="GO:0016020">
    <property type="term" value="C:membrane"/>
    <property type="evidence" value="ECO:0007669"/>
    <property type="project" value="UniProtKB-SubCell"/>
</dbReference>
<dbReference type="PANTHER" id="PTHR43840:SF15">
    <property type="entry name" value="MITOCHONDRIAL METAL TRANSPORTER 1-RELATED"/>
    <property type="match status" value="1"/>
</dbReference>
<gene>
    <name evidence="10" type="ORF">IAB05_05570</name>
</gene>
<dbReference type="InterPro" id="IPR050291">
    <property type="entry name" value="CDF_Transporter"/>
</dbReference>
<feature type="transmembrane region" description="Helical" evidence="7">
    <location>
        <begin position="25"/>
        <end position="45"/>
    </location>
</feature>
<dbReference type="InterPro" id="IPR002524">
    <property type="entry name" value="Cation_efflux"/>
</dbReference>
<reference evidence="10" key="2">
    <citation type="journal article" date="2021" name="PeerJ">
        <title>Extensive microbial diversity within the chicken gut microbiome revealed by metagenomics and culture.</title>
        <authorList>
            <person name="Gilroy R."/>
            <person name="Ravi A."/>
            <person name="Getino M."/>
            <person name="Pursley I."/>
            <person name="Horton D.L."/>
            <person name="Alikhan N.F."/>
            <person name="Baker D."/>
            <person name="Gharbi K."/>
            <person name="Hall N."/>
            <person name="Watson M."/>
            <person name="Adriaenssens E.M."/>
            <person name="Foster-Nyarko E."/>
            <person name="Jarju S."/>
            <person name="Secka A."/>
            <person name="Antonio M."/>
            <person name="Oren A."/>
            <person name="Chaudhuri R.R."/>
            <person name="La Ragione R."/>
            <person name="Hildebrand F."/>
            <person name="Pallen M.J."/>
        </authorList>
    </citation>
    <scope>NUCLEOTIDE SEQUENCE</scope>
    <source>
        <strain evidence="10">18911</strain>
    </source>
</reference>
<comment type="caution">
    <text evidence="10">The sequence shown here is derived from an EMBL/GenBank/DDBJ whole genome shotgun (WGS) entry which is preliminary data.</text>
</comment>
<dbReference type="InterPro" id="IPR058533">
    <property type="entry name" value="Cation_efflux_TM"/>
</dbReference>
<dbReference type="InterPro" id="IPR027469">
    <property type="entry name" value="Cation_efflux_TMD_sf"/>
</dbReference>
<dbReference type="Proteomes" id="UP000824094">
    <property type="component" value="Unassembled WGS sequence"/>
</dbReference>
<dbReference type="SUPFAM" id="SSF160240">
    <property type="entry name" value="Cation efflux protein cytoplasmic domain-like"/>
    <property type="match status" value="1"/>
</dbReference>
<evidence type="ECO:0000313" key="10">
    <source>
        <dbReference type="EMBL" id="HIU60842.1"/>
    </source>
</evidence>
<dbReference type="AlphaFoldDB" id="A0A9D1MIB4"/>
<dbReference type="PANTHER" id="PTHR43840">
    <property type="entry name" value="MITOCHONDRIAL METAL TRANSPORTER 1-RELATED"/>
    <property type="match status" value="1"/>
</dbReference>
<keyword evidence="4 7" id="KW-0812">Transmembrane</keyword>
<dbReference type="SUPFAM" id="SSF161111">
    <property type="entry name" value="Cation efflux protein transmembrane domain-like"/>
    <property type="match status" value="1"/>
</dbReference>
<evidence type="ECO:0000256" key="6">
    <source>
        <dbReference type="ARBA" id="ARBA00023136"/>
    </source>
</evidence>